<reference evidence="1" key="1">
    <citation type="submission" date="2020-06" db="EMBL/GenBank/DDBJ databases">
        <authorList>
            <person name="Onetto C."/>
        </authorList>
    </citation>
    <scope>NUCLEOTIDE SEQUENCE</scope>
</reference>
<comment type="caution">
    <text evidence="1">The sequence shown here is derived from an EMBL/GenBank/DDBJ whole genome shotgun (WGS) entry which is preliminary data.</text>
</comment>
<evidence type="ECO:0000313" key="2">
    <source>
        <dbReference type="Proteomes" id="UP000714618"/>
    </source>
</evidence>
<organism evidence="1 2">
    <name type="scientific">Aureobasidium mustum</name>
    <dbReference type="NCBI Taxonomy" id="2773714"/>
    <lineage>
        <taxon>Eukaryota</taxon>
        <taxon>Fungi</taxon>
        <taxon>Dikarya</taxon>
        <taxon>Ascomycota</taxon>
        <taxon>Pezizomycotina</taxon>
        <taxon>Dothideomycetes</taxon>
        <taxon>Dothideomycetidae</taxon>
        <taxon>Dothideales</taxon>
        <taxon>Saccotheciaceae</taxon>
        <taxon>Aureobasidium</taxon>
    </lineage>
</organism>
<accession>A0A9N8PAW8</accession>
<dbReference type="EMBL" id="CAIJEO010000003">
    <property type="protein sequence ID" value="CAD0088435.1"/>
    <property type="molecule type" value="Genomic_DNA"/>
</dbReference>
<proteinExistence type="predicted"/>
<evidence type="ECO:0000313" key="1">
    <source>
        <dbReference type="EMBL" id="CAD0088435.1"/>
    </source>
</evidence>
<sequence length="125" mass="14444">MSSAYIIHRTDRTEEDYIMPKPSADPEPSHPHGPFITFRVLSDNSDPTSSEAFDTNWDQMRIKARFGSIMAAGAGYWWEEGRKWLHPEQTPDEHGHTVRIIYRKEPEEPADVLDVELENMDTSEL</sequence>
<protein>
    <submittedName>
        <fullName evidence="1">Uncharacterized protein</fullName>
    </submittedName>
</protein>
<gene>
    <name evidence="1" type="ORF">AWRI4233_LOCUS1718</name>
</gene>
<dbReference type="AlphaFoldDB" id="A0A9N8PAW8"/>
<keyword evidence="2" id="KW-1185">Reference proteome</keyword>
<dbReference type="OrthoDB" id="3813350at2759"/>
<dbReference type="Proteomes" id="UP000714618">
    <property type="component" value="Unassembled WGS sequence"/>
</dbReference>
<name>A0A9N8PAW8_9PEZI</name>